<feature type="compositionally biased region" description="Low complexity" evidence="1">
    <location>
        <begin position="527"/>
        <end position="543"/>
    </location>
</feature>
<protein>
    <submittedName>
        <fullName evidence="2">LigA protein</fullName>
    </submittedName>
</protein>
<dbReference type="OrthoDB" id="556502at2"/>
<dbReference type="STRING" id="1408250.Q760_15755"/>
<dbReference type="SUPFAM" id="SSF53474">
    <property type="entry name" value="alpha/beta-Hydrolases"/>
    <property type="match status" value="1"/>
</dbReference>
<evidence type="ECO:0000313" key="3">
    <source>
        <dbReference type="Proteomes" id="UP000029833"/>
    </source>
</evidence>
<dbReference type="AlphaFoldDB" id="A0A0A0B9W4"/>
<name>A0A0A0B9W4_9CELL</name>
<evidence type="ECO:0000313" key="2">
    <source>
        <dbReference type="EMBL" id="KGM02061.1"/>
    </source>
</evidence>
<dbReference type="InterPro" id="IPR029058">
    <property type="entry name" value="AB_hydrolase_fold"/>
</dbReference>
<proteinExistence type="predicted"/>
<keyword evidence="3" id="KW-1185">Reference proteome</keyword>
<dbReference type="Proteomes" id="UP000029833">
    <property type="component" value="Unassembled WGS sequence"/>
</dbReference>
<dbReference type="RefSeq" id="WP_052104158.1">
    <property type="nucleotide sequence ID" value="NZ_AXNT01000068.1"/>
</dbReference>
<dbReference type="EMBL" id="AXNT01000068">
    <property type="protein sequence ID" value="KGM02061.1"/>
    <property type="molecule type" value="Genomic_DNA"/>
</dbReference>
<organism evidence="2 3">
    <name type="scientific">Cellulomonas cellasea DSM 20118</name>
    <dbReference type="NCBI Taxonomy" id="1408250"/>
    <lineage>
        <taxon>Bacteria</taxon>
        <taxon>Bacillati</taxon>
        <taxon>Actinomycetota</taxon>
        <taxon>Actinomycetes</taxon>
        <taxon>Micrococcales</taxon>
        <taxon>Cellulomonadaceae</taxon>
        <taxon>Cellulomonas</taxon>
    </lineage>
</organism>
<feature type="region of interest" description="Disordered" evidence="1">
    <location>
        <begin position="520"/>
        <end position="543"/>
    </location>
</feature>
<evidence type="ECO:0000256" key="1">
    <source>
        <dbReference type="SAM" id="MobiDB-lite"/>
    </source>
</evidence>
<comment type="caution">
    <text evidence="2">The sequence shown here is derived from an EMBL/GenBank/DDBJ whole genome shotgun (WGS) entry which is preliminary data.</text>
</comment>
<gene>
    <name evidence="2" type="ORF">Q760_15755</name>
</gene>
<reference evidence="2 3" key="1">
    <citation type="submission" date="2013-10" db="EMBL/GenBank/DDBJ databases">
        <authorList>
            <person name="Wang G."/>
            <person name="Zhuang W."/>
        </authorList>
    </citation>
    <scope>NUCLEOTIDE SEQUENCE [LARGE SCALE GENOMIC DNA]</scope>
    <source>
        <strain evidence="2 3">DSM 20118</strain>
    </source>
</reference>
<sequence length="543" mass="58494">MPYEGDGRLPIIYVRGFAGGGAGIDTAVDDPFYGFNEGSVQVRVDGADRPAFHQFESPLLRLMTDHGYRLLVHGNQEAYLRQQAPGSVPSATVWVHRFYDEFASVLTRDPAGFSLERAAQSLLDLVLLVRRTTGAPRVFLVAHSMGGLIVRSLLQRVVPDDERFGGSLDAATALVDRVFTYASPHGGIEFVGFGLLEKVRDLTGVLGADIFGPDRMFEYLTPDRVPGAAERGAFRPAAVPEGGFPVDRFFCLVGTNSADYTTALGLSTRAVGPRSDGLVQVENAYVEGAPRSLVHRSHSGRYGIVNSEEGYQNLRRFLFGDLAVTARLVGLRLPGNDTDDTSWQLETALSIRGLPVVLHQQSAAHLCPVQIERRTARDGVDTPVPLVTTFLSSTATRPTDERTGTAVTAMRHVLRLRLVSLRERDGLLSFLDHLEQTADWSDTLVVDIGPDAGGRYGTWATWSSQIPGALRDWDPTASDPLTDLDERPGSWRVRVPVPAGSRELLGPDAAVEIVVAPRSTLDREADGGTAAASVGATAGAAAG</sequence>
<accession>A0A0A0B9W4</accession>
<dbReference type="Gene3D" id="3.40.50.1820">
    <property type="entry name" value="alpha/beta hydrolase"/>
    <property type="match status" value="1"/>
</dbReference>